<accession>A0A8X6TXM1</accession>
<evidence type="ECO:0000313" key="3">
    <source>
        <dbReference type="Proteomes" id="UP000887013"/>
    </source>
</evidence>
<evidence type="ECO:0000313" key="2">
    <source>
        <dbReference type="EMBL" id="GFT67981.1"/>
    </source>
</evidence>
<keyword evidence="1" id="KW-0812">Transmembrane</keyword>
<keyword evidence="3" id="KW-1185">Reference proteome</keyword>
<keyword evidence="1" id="KW-1133">Transmembrane helix</keyword>
<evidence type="ECO:0000256" key="1">
    <source>
        <dbReference type="SAM" id="Phobius"/>
    </source>
</evidence>
<feature type="non-terminal residue" evidence="2">
    <location>
        <position position="33"/>
    </location>
</feature>
<sequence>MDFISTLTSSDFTSGLGFLFNLFVTSSGFFTVY</sequence>
<organism evidence="2 3">
    <name type="scientific">Nephila pilipes</name>
    <name type="common">Giant wood spider</name>
    <name type="synonym">Nephila maculata</name>
    <dbReference type="NCBI Taxonomy" id="299642"/>
    <lineage>
        <taxon>Eukaryota</taxon>
        <taxon>Metazoa</taxon>
        <taxon>Ecdysozoa</taxon>
        <taxon>Arthropoda</taxon>
        <taxon>Chelicerata</taxon>
        <taxon>Arachnida</taxon>
        <taxon>Araneae</taxon>
        <taxon>Araneomorphae</taxon>
        <taxon>Entelegynae</taxon>
        <taxon>Araneoidea</taxon>
        <taxon>Nephilidae</taxon>
        <taxon>Nephila</taxon>
    </lineage>
</organism>
<feature type="transmembrane region" description="Helical" evidence="1">
    <location>
        <begin position="12"/>
        <end position="32"/>
    </location>
</feature>
<comment type="caution">
    <text evidence="2">The sequence shown here is derived from an EMBL/GenBank/DDBJ whole genome shotgun (WGS) entry which is preliminary data.</text>
</comment>
<proteinExistence type="predicted"/>
<dbReference type="AlphaFoldDB" id="A0A8X6TXM1"/>
<name>A0A8X6TXM1_NEPPI</name>
<gene>
    <name evidence="2" type="primary">sls</name>
    <name evidence="2" type="ORF">NPIL_385611</name>
</gene>
<dbReference type="EMBL" id="BMAW01020412">
    <property type="protein sequence ID" value="GFT67981.1"/>
    <property type="molecule type" value="Genomic_DNA"/>
</dbReference>
<dbReference type="OrthoDB" id="6426021at2759"/>
<reference evidence="2" key="1">
    <citation type="submission" date="2020-08" db="EMBL/GenBank/DDBJ databases">
        <title>Multicomponent nature underlies the extraordinary mechanical properties of spider dragline silk.</title>
        <authorList>
            <person name="Kono N."/>
            <person name="Nakamura H."/>
            <person name="Mori M."/>
            <person name="Yoshida Y."/>
            <person name="Ohtoshi R."/>
            <person name="Malay A.D."/>
            <person name="Moran D.A.P."/>
            <person name="Tomita M."/>
            <person name="Numata K."/>
            <person name="Arakawa K."/>
        </authorList>
    </citation>
    <scope>NUCLEOTIDE SEQUENCE</scope>
</reference>
<keyword evidence="1" id="KW-0472">Membrane</keyword>
<dbReference type="Proteomes" id="UP000887013">
    <property type="component" value="Unassembled WGS sequence"/>
</dbReference>
<protein>
    <submittedName>
        <fullName evidence="2">Titin</fullName>
    </submittedName>
</protein>